<dbReference type="Proteomes" id="UP000267606">
    <property type="component" value="Unassembled WGS sequence"/>
</dbReference>
<feature type="region of interest" description="Disordered" evidence="1">
    <location>
        <begin position="826"/>
        <end position="864"/>
    </location>
</feature>
<gene>
    <name evidence="2" type="ORF">OFLC_LOCUS3176</name>
</gene>
<dbReference type="WBParaSite" id="OFLC_0000317501-mRNA-1">
    <property type="protein sequence ID" value="OFLC_0000317501-mRNA-1"/>
    <property type="gene ID" value="OFLC_0000317501"/>
</dbReference>
<protein>
    <submittedName>
        <fullName evidence="4">Microtubule-associated protein futsch</fullName>
    </submittedName>
</protein>
<feature type="compositionally biased region" description="Basic and acidic residues" evidence="1">
    <location>
        <begin position="504"/>
        <end position="522"/>
    </location>
</feature>
<feature type="compositionally biased region" description="Basic and acidic residues" evidence="1">
    <location>
        <begin position="131"/>
        <end position="140"/>
    </location>
</feature>
<evidence type="ECO:0000313" key="3">
    <source>
        <dbReference type="Proteomes" id="UP000267606"/>
    </source>
</evidence>
<feature type="compositionally biased region" description="Basic and acidic residues" evidence="1">
    <location>
        <begin position="579"/>
        <end position="598"/>
    </location>
</feature>
<feature type="compositionally biased region" description="Polar residues" evidence="1">
    <location>
        <begin position="37"/>
        <end position="61"/>
    </location>
</feature>
<feature type="region of interest" description="Disordered" evidence="1">
    <location>
        <begin position="620"/>
        <end position="675"/>
    </location>
</feature>
<feature type="region of interest" description="Disordered" evidence="1">
    <location>
        <begin position="882"/>
        <end position="924"/>
    </location>
</feature>
<accession>A0A183H6R4</accession>
<feature type="compositionally biased region" description="Polar residues" evidence="1">
    <location>
        <begin position="893"/>
        <end position="912"/>
    </location>
</feature>
<keyword evidence="3" id="KW-1185">Reference proteome</keyword>
<feature type="compositionally biased region" description="Polar residues" evidence="1">
    <location>
        <begin position="563"/>
        <end position="578"/>
    </location>
</feature>
<feature type="region of interest" description="Disordered" evidence="1">
    <location>
        <begin position="1"/>
        <end position="222"/>
    </location>
</feature>
<sequence length="1378" mass="153664">SIQSLSQHRSRSNKPQSSRNTVSANSHDSQSKRQRTTDNNTGLPPSSRSVKSGPTTNNNINGAKISREKKKEEVFKSAPKEAKKVLQKARTTSTGRGPLEEPQKMKPKTDSETTDAQATISAVRKLIAKSKKTESVERGSEGSPVNFDDEREASVYSGVTSPENIDLRPETETMSEKSVSPLGHSEMSVDDEKRSLSNVSDQTFEDSKIESQKNSNLPFDSSPKILEQTELKTVDIMIDTPETLLVAEVAAPDTAENLLGNESVTDSIPNEADSLEMVLSKEIDENEELDGSWMKAENKVEKLLTDESSTTDGGIVQIDSQQNRRHELAKMFGGLLTEESNLVEDKMTVEKFGKTDEINSSPIMMRTLEAEQLTLPEDELPGTSDAEISAKEVEIAPEDNATSLQTEAASCIKATSNEIDRDVNEFAAINGKTLVASPEEKLKVEDSVAAPGIYSVDPNEILAEEKNLVEAMAESLASFTVEPGKINSIEQLNSTAVCTEIEFSDGKQEVPDDFMEPTKVDSEADQDVGEYERLSGLPQSVQVETSTKNEEPTEFLKPKVSKVSEQLEQETSTAGQLSEKTEISSDTEEKQESEFMKDTFHIEKIPDYFVNEQLKYEEKDITMESRMDEESSPQTKTQQLDIDIDDLEPDGKPQTAGKSESLASSPAVSMNDESLVENSCISEEIVENMEIQREKKKMPETCLEEKISDAETKVEIEVKNEEVQETKNVVQTDPEAATSARSDSFSDSEQILQQAKTSELDDAFKTKKVMLESKPETDEMIAIEEDKLPEIALPKPENSITMGLTNNSESMISDKHDSQLLISTPFEATKQESDGQLNTSTSSTLNTMASKSNHPFEKECRTEEEENLVLDKSTDELNLTKVESQLPEDIDDSVTSSIPKSVMTSAESNAEVSSEKKFEEEDQAFPGNNIEEARNERIDENEMLKGNYASREQERSEILAHENLEKIGVAGNFKYSEEIPKIVVCSHESILLDAEKSVPQNDAKTAELREQFQVEANAEILDQQKLLLEEIESVEQFEISKNDEVVTSIKNDAVIEVNDENQSKNEFLEQYLHDMIQNITHSAEERIKTSKTSEEEPEKVDEIQIIDENQHASSTPKFICKFPDEFPEVGIPKLESDEALQEQSSYNILHTAKSNNFDTSSEISELSDVSRESVNISHSYRTDMTGKFQEGEDHPVLTEYKSNVDYDSPLKQVRSYAAAEFSEDTEHIEELKRYPELELEKEKSELEIAQTSNDTSENMLSKYHWIINGLTADDQLILGSVSDSIISSEDKLIDYFSSNNDEAETIGEKISLISDANGNSEWKAYDMQHIPSDISNESNNCAADVNANVSGMQEIDRMKSVKYEVCMDFISSSTLFFF</sequence>
<proteinExistence type="predicted"/>
<feature type="compositionally biased region" description="Polar residues" evidence="1">
    <location>
        <begin position="656"/>
        <end position="675"/>
    </location>
</feature>
<feature type="compositionally biased region" description="Basic and acidic residues" evidence="1">
    <location>
        <begin position="547"/>
        <end position="557"/>
    </location>
</feature>
<feature type="compositionally biased region" description="Polar residues" evidence="1">
    <location>
        <begin position="537"/>
        <end position="546"/>
    </location>
</feature>
<dbReference type="EMBL" id="UZAJ01002046">
    <property type="protein sequence ID" value="VDO35553.1"/>
    <property type="molecule type" value="Genomic_DNA"/>
</dbReference>
<evidence type="ECO:0000313" key="4">
    <source>
        <dbReference type="WBParaSite" id="OFLC_0000317501-mRNA-1"/>
    </source>
</evidence>
<dbReference type="STRING" id="387005.A0A183H6R4"/>
<reference evidence="4" key="1">
    <citation type="submission" date="2016-06" db="UniProtKB">
        <authorList>
            <consortium name="WormBaseParasite"/>
        </authorList>
    </citation>
    <scope>IDENTIFICATION</scope>
</reference>
<feature type="compositionally biased region" description="Polar residues" evidence="1">
    <location>
        <begin position="739"/>
        <end position="757"/>
    </location>
</feature>
<feature type="region of interest" description="Disordered" evidence="1">
    <location>
        <begin position="724"/>
        <end position="757"/>
    </location>
</feature>
<reference evidence="2 3" key="2">
    <citation type="submission" date="2018-11" db="EMBL/GenBank/DDBJ databases">
        <authorList>
            <consortium name="Pathogen Informatics"/>
        </authorList>
    </citation>
    <scope>NUCLEOTIDE SEQUENCE [LARGE SCALE GENOMIC DNA]</scope>
</reference>
<feature type="compositionally biased region" description="Low complexity" evidence="1">
    <location>
        <begin position="837"/>
        <end position="847"/>
    </location>
</feature>
<feature type="compositionally biased region" description="Basic and acidic residues" evidence="1">
    <location>
        <begin position="620"/>
        <end position="629"/>
    </location>
</feature>
<feature type="region of interest" description="Disordered" evidence="1">
    <location>
        <begin position="504"/>
        <end position="598"/>
    </location>
</feature>
<feature type="compositionally biased region" description="Polar residues" evidence="1">
    <location>
        <begin position="1"/>
        <end position="28"/>
    </location>
</feature>
<feature type="compositionally biased region" description="Basic and acidic residues" evidence="1">
    <location>
        <begin position="98"/>
        <end position="111"/>
    </location>
</feature>
<evidence type="ECO:0000256" key="1">
    <source>
        <dbReference type="SAM" id="MobiDB-lite"/>
    </source>
</evidence>
<evidence type="ECO:0000313" key="2">
    <source>
        <dbReference type="EMBL" id="VDO35553.1"/>
    </source>
</evidence>
<organism evidence="4">
    <name type="scientific">Onchocerca flexuosa</name>
    <dbReference type="NCBI Taxonomy" id="387005"/>
    <lineage>
        <taxon>Eukaryota</taxon>
        <taxon>Metazoa</taxon>
        <taxon>Ecdysozoa</taxon>
        <taxon>Nematoda</taxon>
        <taxon>Chromadorea</taxon>
        <taxon>Rhabditida</taxon>
        <taxon>Spirurina</taxon>
        <taxon>Spiruromorpha</taxon>
        <taxon>Filarioidea</taxon>
        <taxon>Onchocercidae</taxon>
        <taxon>Onchocerca</taxon>
    </lineage>
</organism>
<name>A0A183H6R4_9BILA</name>
<feature type="compositionally biased region" description="Basic and acidic residues" evidence="1">
    <location>
        <begin position="165"/>
        <end position="175"/>
    </location>
</feature>
<feature type="compositionally biased region" description="Basic and acidic residues" evidence="1">
    <location>
        <begin position="65"/>
        <end position="84"/>
    </location>
</feature>